<protein>
    <submittedName>
        <fullName evidence="1">Uncharacterized protein</fullName>
    </submittedName>
</protein>
<evidence type="ECO:0000313" key="2">
    <source>
        <dbReference type="Proteomes" id="UP000032721"/>
    </source>
</evidence>
<dbReference type="Proteomes" id="UP000032721">
    <property type="component" value="Chromosome"/>
</dbReference>
<evidence type="ECO:0000313" key="1">
    <source>
        <dbReference type="EMBL" id="CDG15828.1"/>
    </source>
</evidence>
<name>A0A068QM48_9GAMM</name>
<dbReference type="EMBL" id="FO704550">
    <property type="protein sequence ID" value="CDG15828.1"/>
    <property type="molecule type" value="Genomic_DNA"/>
</dbReference>
<accession>A0A068QM48</accession>
<organism evidence="1 2">
    <name type="scientific">Xenorhabdus doucetiae</name>
    <dbReference type="NCBI Taxonomy" id="351671"/>
    <lineage>
        <taxon>Bacteria</taxon>
        <taxon>Pseudomonadati</taxon>
        <taxon>Pseudomonadota</taxon>
        <taxon>Gammaproteobacteria</taxon>
        <taxon>Enterobacterales</taxon>
        <taxon>Morganellaceae</taxon>
        <taxon>Xenorhabdus</taxon>
    </lineage>
</organism>
<proteinExistence type="predicted"/>
<dbReference type="AlphaFoldDB" id="A0A068QM48"/>
<gene>
    <name evidence="1" type="ORF">XDD1_0117</name>
</gene>
<dbReference type="HOGENOM" id="CLU_3359254_0_0_6"/>
<sequence length="36" mass="4042">MSSRNGIYHGKDGDNDAIIELLSRELNEPEHSNTTQ</sequence>
<reference evidence="1 2" key="1">
    <citation type="submission" date="2013-07" db="EMBL/GenBank/DDBJ databases">
        <authorList>
            <person name="Genoscope - CEA"/>
        </authorList>
    </citation>
    <scope>NUCLEOTIDE SEQUENCE [LARGE SCALE GENOMIC DNA]</scope>
    <source>
        <strain evidence="2">FRM16 / DSM 17909</strain>
    </source>
</reference>
<dbReference type="KEGG" id="xdo:XDD1_0117"/>